<dbReference type="AlphaFoldDB" id="A0A8J2KJ34"/>
<feature type="non-terminal residue" evidence="1">
    <location>
        <position position="1"/>
    </location>
</feature>
<dbReference type="Proteomes" id="UP000708208">
    <property type="component" value="Unassembled WGS sequence"/>
</dbReference>
<feature type="non-terminal residue" evidence="1">
    <location>
        <position position="24"/>
    </location>
</feature>
<sequence length="24" mass="2782">HRKAWAASCCLSIHAYPHEVIFNQ</sequence>
<protein>
    <submittedName>
        <fullName evidence="1">Uncharacterized protein</fullName>
    </submittedName>
</protein>
<reference evidence="1" key="1">
    <citation type="submission" date="2021-06" db="EMBL/GenBank/DDBJ databases">
        <authorList>
            <person name="Hodson N. C."/>
            <person name="Mongue J. A."/>
            <person name="Jaron S. K."/>
        </authorList>
    </citation>
    <scope>NUCLEOTIDE SEQUENCE</scope>
</reference>
<comment type="caution">
    <text evidence="1">The sequence shown here is derived from an EMBL/GenBank/DDBJ whole genome shotgun (WGS) entry which is preliminary data.</text>
</comment>
<evidence type="ECO:0000313" key="2">
    <source>
        <dbReference type="Proteomes" id="UP000708208"/>
    </source>
</evidence>
<organism evidence="1 2">
    <name type="scientific">Allacma fusca</name>
    <dbReference type="NCBI Taxonomy" id="39272"/>
    <lineage>
        <taxon>Eukaryota</taxon>
        <taxon>Metazoa</taxon>
        <taxon>Ecdysozoa</taxon>
        <taxon>Arthropoda</taxon>
        <taxon>Hexapoda</taxon>
        <taxon>Collembola</taxon>
        <taxon>Symphypleona</taxon>
        <taxon>Sminthuridae</taxon>
        <taxon>Allacma</taxon>
    </lineage>
</organism>
<proteinExistence type="predicted"/>
<keyword evidence="2" id="KW-1185">Reference proteome</keyword>
<accession>A0A8J2KJ34</accession>
<name>A0A8J2KJ34_9HEXA</name>
<evidence type="ECO:0000313" key="1">
    <source>
        <dbReference type="EMBL" id="CAG7815805.1"/>
    </source>
</evidence>
<gene>
    <name evidence="1" type="ORF">AFUS01_LOCUS26458</name>
</gene>
<dbReference type="EMBL" id="CAJVCH010352927">
    <property type="protein sequence ID" value="CAG7815805.1"/>
    <property type="molecule type" value="Genomic_DNA"/>
</dbReference>